<accession>A0ABP8J789</accession>
<proteinExistence type="predicted"/>
<evidence type="ECO:0000313" key="2">
    <source>
        <dbReference type="Proteomes" id="UP001500635"/>
    </source>
</evidence>
<evidence type="ECO:0000313" key="1">
    <source>
        <dbReference type="EMBL" id="GAA4385994.1"/>
    </source>
</evidence>
<dbReference type="Proteomes" id="UP001500635">
    <property type="component" value="Unassembled WGS sequence"/>
</dbReference>
<organism evidence="1 2">
    <name type="scientific">Tsukamurella soli</name>
    <dbReference type="NCBI Taxonomy" id="644556"/>
    <lineage>
        <taxon>Bacteria</taxon>
        <taxon>Bacillati</taxon>
        <taxon>Actinomycetota</taxon>
        <taxon>Actinomycetes</taxon>
        <taxon>Mycobacteriales</taxon>
        <taxon>Tsukamurellaceae</taxon>
        <taxon>Tsukamurella</taxon>
    </lineage>
</organism>
<protein>
    <submittedName>
        <fullName evidence="1">Uncharacterized protein</fullName>
    </submittedName>
</protein>
<name>A0ABP8J789_9ACTN</name>
<gene>
    <name evidence="1" type="ORF">GCM10023147_08560</name>
</gene>
<dbReference type="EMBL" id="BAABFR010000008">
    <property type="protein sequence ID" value="GAA4385994.1"/>
    <property type="molecule type" value="Genomic_DNA"/>
</dbReference>
<keyword evidence="2" id="KW-1185">Reference proteome</keyword>
<reference evidence="2" key="1">
    <citation type="journal article" date="2019" name="Int. J. Syst. Evol. Microbiol.">
        <title>The Global Catalogue of Microorganisms (GCM) 10K type strain sequencing project: providing services to taxonomists for standard genome sequencing and annotation.</title>
        <authorList>
            <consortium name="The Broad Institute Genomics Platform"/>
            <consortium name="The Broad Institute Genome Sequencing Center for Infectious Disease"/>
            <person name="Wu L."/>
            <person name="Ma J."/>
        </authorList>
    </citation>
    <scope>NUCLEOTIDE SEQUENCE [LARGE SCALE GENOMIC DNA]</scope>
    <source>
        <strain evidence="2">JCM 17688</strain>
    </source>
</reference>
<sequence length="64" mass="6610">MAGAAPVRGSGGFLDDVRPLSARAAAGFLKRAEAGSLRFVPGFLDDVAAHLDRMRDSDVAAVPL</sequence>
<comment type="caution">
    <text evidence="1">The sequence shown here is derived from an EMBL/GenBank/DDBJ whole genome shotgun (WGS) entry which is preliminary data.</text>
</comment>